<evidence type="ECO:0000256" key="1">
    <source>
        <dbReference type="ARBA" id="ARBA00009670"/>
    </source>
</evidence>
<dbReference type="Pfam" id="PF03109">
    <property type="entry name" value="ABC1"/>
    <property type="match status" value="1"/>
</dbReference>
<dbReference type="Proteomes" id="UP001559623">
    <property type="component" value="Unassembled WGS sequence"/>
</dbReference>
<dbReference type="CDD" id="cd05121">
    <property type="entry name" value="ABC1_ADCK3-like"/>
    <property type="match status" value="1"/>
</dbReference>
<name>A0ABV3X1R6_9FIRM</name>
<dbReference type="SUPFAM" id="SSF56112">
    <property type="entry name" value="Protein kinase-like (PK-like)"/>
    <property type="match status" value="1"/>
</dbReference>
<organism evidence="4 5">
    <name type="scientific">Selenomonas sputigena</name>
    <dbReference type="NCBI Taxonomy" id="69823"/>
    <lineage>
        <taxon>Bacteria</taxon>
        <taxon>Bacillati</taxon>
        <taxon>Bacillota</taxon>
        <taxon>Negativicutes</taxon>
        <taxon>Selenomonadales</taxon>
        <taxon>Selenomonadaceae</taxon>
        <taxon>Selenomonas</taxon>
    </lineage>
</organism>
<accession>A0ABV3X1R6</accession>
<evidence type="ECO:0000259" key="3">
    <source>
        <dbReference type="Pfam" id="PF03109"/>
    </source>
</evidence>
<dbReference type="InterPro" id="IPR004147">
    <property type="entry name" value="ABC1_dom"/>
</dbReference>
<keyword evidence="5" id="KW-1185">Reference proteome</keyword>
<feature type="domain" description="ABC1 atypical kinase-like" evidence="3">
    <location>
        <begin position="77"/>
        <end position="319"/>
    </location>
</feature>
<dbReference type="InterPro" id="IPR011009">
    <property type="entry name" value="Kinase-like_dom_sf"/>
</dbReference>
<dbReference type="RefSeq" id="WP_368845862.1">
    <property type="nucleotide sequence ID" value="NZ_CP194411.1"/>
</dbReference>
<keyword evidence="2" id="KW-0812">Transmembrane</keyword>
<evidence type="ECO:0000313" key="5">
    <source>
        <dbReference type="Proteomes" id="UP001559623"/>
    </source>
</evidence>
<comment type="caution">
    <text evidence="4">The sequence shown here is derived from an EMBL/GenBank/DDBJ whole genome shotgun (WGS) entry which is preliminary data.</text>
</comment>
<evidence type="ECO:0000256" key="2">
    <source>
        <dbReference type="SAM" id="Phobius"/>
    </source>
</evidence>
<dbReference type="InterPro" id="IPR050154">
    <property type="entry name" value="UbiB_kinase"/>
</dbReference>
<dbReference type="PANTHER" id="PTHR10566">
    <property type="entry name" value="CHAPERONE-ACTIVITY OF BC1 COMPLEX CABC1 -RELATED"/>
    <property type="match status" value="1"/>
</dbReference>
<reference evidence="4 5" key="1">
    <citation type="submission" date="2023-04" db="EMBL/GenBank/DDBJ databases">
        <title>Genome Sequence of Selenomonas sputigena ATCC 33150.</title>
        <authorList>
            <person name="Miller D.P."/>
            <person name="Anvari S."/>
            <person name="Polson S.W."/>
            <person name="Macdonald M."/>
            <person name="Mcdowell J.V."/>
        </authorList>
    </citation>
    <scope>NUCLEOTIDE SEQUENCE [LARGE SCALE GENOMIC DNA]</scope>
    <source>
        <strain evidence="4 5">ATCC 33150</strain>
    </source>
</reference>
<evidence type="ECO:0000313" key="4">
    <source>
        <dbReference type="EMBL" id="MEX5284130.1"/>
    </source>
</evidence>
<proteinExistence type="inferred from homology"/>
<dbReference type="PANTHER" id="PTHR10566:SF113">
    <property type="entry name" value="PROTEIN ACTIVITY OF BC1 COMPLEX KINASE 7, CHLOROPLASTIC"/>
    <property type="match status" value="1"/>
</dbReference>
<dbReference type="EMBL" id="JARVLH010000001">
    <property type="protein sequence ID" value="MEX5284130.1"/>
    <property type="molecule type" value="Genomic_DNA"/>
</dbReference>
<feature type="transmembrane region" description="Helical" evidence="2">
    <location>
        <begin position="481"/>
        <end position="503"/>
    </location>
</feature>
<feature type="transmembrane region" description="Helical" evidence="2">
    <location>
        <begin position="509"/>
        <end position="529"/>
    </location>
</feature>
<comment type="similarity">
    <text evidence="1">Belongs to the protein kinase superfamily. ADCK protein kinase family.</text>
</comment>
<keyword evidence="2" id="KW-0472">Membrane</keyword>
<sequence length="535" mass="60884">MLVRLFEGALSKKDKGSTNRLREMVEVLRERDIVHGITPEKLRLILEDLGPTFVKLGQIMSMRPDFLPQEYCDELMKLQTEAKPLPFSVIEKVIEQEYQQRWTRIFQSIDEEALGSASIAQVHRAVLQEGEKVVIKVQRPGVHDVMSKDIVLLKRAAGILKILGPTQDVVDFSMVLDELWAIAKQEMDFVMEANHIDEFRHANLDVDFVTCPKVYRHLTTQHVLVMEYIEGIQIDDTAGLRAAGLDIRRLGERLGENYVKQIIDDGYFHADPHPGNIWVRKGRIVWLDLGMMGRLSNKDRGAIRKAIFALAQHDTFEMKSAVLSLGVPQERIDHARLYQDIDALMVQYGDLDFRALRMGVLSRQIMNVLRSHHIAMAPGISMFCRGVMTIEGLMRLICPDVSFVEILARSMELNFTRGFTWREEVAKAKREGYILLRKSLQLPEQISDILRMTLNGQTKVNLELTGADEPLTRLNKMINKLIIALLSAALLLGSSTICTTQMTPKIMEIPFLGVLGYLAAMLLAFRLLWSILRGR</sequence>
<protein>
    <submittedName>
        <fullName evidence="4">AarF/UbiB family protein</fullName>
    </submittedName>
</protein>
<gene>
    <name evidence="4" type="ORF">QCO44_00510</name>
</gene>
<keyword evidence="2" id="KW-1133">Transmembrane helix</keyword>